<feature type="transmembrane region" description="Helical" evidence="7">
    <location>
        <begin position="150"/>
        <end position="167"/>
    </location>
</feature>
<feature type="compositionally biased region" description="Low complexity" evidence="6">
    <location>
        <begin position="468"/>
        <end position="477"/>
    </location>
</feature>
<feature type="domain" description="Acyltransferase 3" evidence="8">
    <location>
        <begin position="11"/>
        <end position="341"/>
    </location>
</feature>
<dbReference type="EMBL" id="JAUTBF010000001">
    <property type="protein sequence ID" value="MDQ1122122.1"/>
    <property type="molecule type" value="Genomic_DNA"/>
</dbReference>
<dbReference type="SUPFAM" id="SSF56601">
    <property type="entry name" value="beta-lactamase/transpeptidase-like"/>
    <property type="match status" value="1"/>
</dbReference>
<gene>
    <name evidence="5" type="primary">glsA</name>
    <name evidence="10" type="ORF">QE412_000695</name>
</gene>
<feature type="transmembrane region" description="Helical" evidence="7">
    <location>
        <begin position="77"/>
        <end position="96"/>
    </location>
</feature>
<comment type="subunit">
    <text evidence="5">Homotetramer.</text>
</comment>
<dbReference type="InterPro" id="IPR012338">
    <property type="entry name" value="Beta-lactam/transpept-like"/>
</dbReference>
<feature type="binding site" evidence="5">
    <location>
        <position position="862"/>
    </location>
    <ligand>
        <name>substrate</name>
    </ligand>
</feature>
<feature type="compositionally biased region" description="Low complexity" evidence="6">
    <location>
        <begin position="362"/>
        <end position="380"/>
    </location>
</feature>
<dbReference type="Pfam" id="PF19040">
    <property type="entry name" value="SGNH"/>
    <property type="match status" value="1"/>
</dbReference>
<evidence type="ECO:0000259" key="8">
    <source>
        <dbReference type="Pfam" id="PF01757"/>
    </source>
</evidence>
<sequence>MHAATPRVRRDLQGLRALAVLAVVATHLTGWPRGGFVGVDVFFVLSGFLVTGILLRDLESTGTVHLRRFFARRIRRLLPAALLVLAVIVGAGFLVFPGVRAEALLGDALAAGGLVSNWRFALEGRDYFSHIDVSALQHFWSLSVEEQFSLGWPLIVLLSVALVPALARRGRAGRTAVGSAAVLVVVASGTVAWIQTASDPSMAYFSTFTRAGELGVGAVLACLAPALGRLPTAVRILSMWVGLGVVAASFVVVDPGEPFPAPWAALPVAGAALVIAGGIGADPRHRHLFVVTNPLAVAVGDVSYSLYLWHLPVIVFAGALLPPGPAAMPITVLILVVLTVATYLGVEQPVHRSPWLSRNDGALSASEASAPAPETSVAAPIARTPPTQTAPQHESTPLPRSSALASRPAGWVPGQRYYPGSRPLAPARSDPAPGVSEASRPVVPSVRPAGSPSPALRASAPAPPAQPAAPSSSRGPAWADWRARYGPRMGVAAASLVIGAGATVLAVFVAYGAPTLPSAPAPVAVAAPDDGADPLGTLQADLAAATTASAWPELHPSLDDAMRESSAANRAHDCFTPDPLPEIGRCTWGSADAPRHLYLVGDSSAMAYAPTFAKLAEDSGGQWRVTTVGMYGCRFTDVLVESRDPAVTATCAQRKSDVAALIAAAPAEAGTVTPAHDPHPYDLDDLRESLLDERGGEVDDSIPQLATADPDLCAIALSLPDGSVRRSTDAEVAFSIQSAVKPFLFALALFDTDGEALDRVGIEPTGESFDAIKLESGTGRPPNPMVNAGALLTASLVDGGGPRERGARIARGLAAFAGRELDVDEDVAHNEHLLGDRNHALAHLMRAEGTLAVSADDAVAVYARACATLVDAETLSVMGATLALGGVNPRTGDRVVPERVARDVVSVMATCGVYDGSGRWMRAVGVPAKSSVSGALVLSAPGRLGGAVVSPPLDDQGTSVRGRIASERLSDDLHLHSFAV</sequence>
<feature type="region of interest" description="Disordered" evidence="6">
    <location>
        <begin position="362"/>
        <end position="477"/>
    </location>
</feature>
<keyword evidence="7" id="KW-0812">Transmembrane</keyword>
<dbReference type="InterPro" id="IPR002656">
    <property type="entry name" value="Acyl_transf_3_dom"/>
</dbReference>
<keyword evidence="7" id="KW-0472">Membrane</keyword>
<name>A0ABU0TR23_MICTR</name>
<evidence type="ECO:0000259" key="9">
    <source>
        <dbReference type="Pfam" id="PF19040"/>
    </source>
</evidence>
<feature type="transmembrane region" description="Helical" evidence="7">
    <location>
        <begin position="288"/>
        <end position="307"/>
    </location>
</feature>
<dbReference type="InterPro" id="IPR050879">
    <property type="entry name" value="Acyltransferase_3"/>
</dbReference>
<evidence type="ECO:0000256" key="7">
    <source>
        <dbReference type="SAM" id="Phobius"/>
    </source>
</evidence>
<dbReference type="RefSeq" id="WP_307480185.1">
    <property type="nucleotide sequence ID" value="NZ_JAUTBF010000001.1"/>
</dbReference>
<feature type="binding site" evidence="5">
    <location>
        <position position="738"/>
    </location>
    <ligand>
        <name>substrate</name>
    </ligand>
</feature>
<evidence type="ECO:0000256" key="6">
    <source>
        <dbReference type="SAM" id="MobiDB-lite"/>
    </source>
</evidence>
<comment type="catalytic activity">
    <reaction evidence="4 5">
        <text>L-glutamine + H2O = L-glutamate + NH4(+)</text>
        <dbReference type="Rhea" id="RHEA:15889"/>
        <dbReference type="ChEBI" id="CHEBI:15377"/>
        <dbReference type="ChEBI" id="CHEBI:28938"/>
        <dbReference type="ChEBI" id="CHEBI:29985"/>
        <dbReference type="ChEBI" id="CHEBI:58359"/>
        <dbReference type="EC" id="3.5.1.2"/>
    </reaction>
</comment>
<dbReference type="Gene3D" id="3.40.710.10">
    <property type="entry name" value="DD-peptidase/beta-lactamase superfamily"/>
    <property type="match status" value="1"/>
</dbReference>
<evidence type="ECO:0000256" key="2">
    <source>
        <dbReference type="ARBA" id="ARBA00012918"/>
    </source>
</evidence>
<feature type="compositionally biased region" description="Polar residues" evidence="6">
    <location>
        <begin position="385"/>
        <end position="399"/>
    </location>
</feature>
<keyword evidence="7" id="KW-1133">Transmembrane helix</keyword>
<keyword evidence="11" id="KW-1185">Reference proteome</keyword>
<feature type="binding site" evidence="5">
    <location>
        <position position="787"/>
    </location>
    <ligand>
        <name>substrate</name>
    </ligand>
</feature>
<evidence type="ECO:0000256" key="1">
    <source>
        <dbReference type="ARBA" id="ARBA00011076"/>
    </source>
</evidence>
<keyword evidence="3 5" id="KW-0378">Hydrolase</keyword>
<keyword evidence="5" id="KW-0007">Acetylation</keyword>
<feature type="binding site" evidence="5">
    <location>
        <position position="914"/>
    </location>
    <ligand>
        <name>substrate</name>
    </ligand>
</feature>
<dbReference type="Proteomes" id="UP001226691">
    <property type="component" value="Unassembled WGS sequence"/>
</dbReference>
<feature type="transmembrane region" description="Helical" evidence="7">
    <location>
        <begin position="202"/>
        <end position="224"/>
    </location>
</feature>
<dbReference type="Pfam" id="PF04960">
    <property type="entry name" value="Glutaminase"/>
    <property type="match status" value="1"/>
</dbReference>
<feature type="transmembrane region" description="Helical" evidence="7">
    <location>
        <begin position="12"/>
        <end position="30"/>
    </location>
</feature>
<feature type="domain" description="SGNH" evidence="9">
    <location>
        <begin position="574"/>
        <end position="667"/>
    </location>
</feature>
<evidence type="ECO:0000256" key="5">
    <source>
        <dbReference type="HAMAP-Rule" id="MF_00313"/>
    </source>
</evidence>
<dbReference type="NCBIfam" id="TIGR03814">
    <property type="entry name" value="Gln_ase"/>
    <property type="match status" value="1"/>
</dbReference>
<dbReference type="HAMAP" id="MF_00313">
    <property type="entry name" value="Glutaminase"/>
    <property type="match status" value="1"/>
</dbReference>
<dbReference type="PANTHER" id="PTHR23028:SF53">
    <property type="entry name" value="ACYL_TRANSF_3 DOMAIN-CONTAINING PROTEIN"/>
    <property type="match status" value="1"/>
</dbReference>
<feature type="binding site" evidence="5">
    <location>
        <position position="838"/>
    </location>
    <ligand>
        <name>substrate</name>
    </ligand>
</feature>
<proteinExistence type="inferred from homology"/>
<dbReference type="InterPro" id="IPR043968">
    <property type="entry name" value="SGNH"/>
</dbReference>
<feature type="compositionally biased region" description="Low complexity" evidence="6">
    <location>
        <begin position="448"/>
        <end position="460"/>
    </location>
</feature>
<feature type="transmembrane region" description="Helical" evidence="7">
    <location>
        <begin position="491"/>
        <end position="513"/>
    </location>
</feature>
<evidence type="ECO:0000313" key="10">
    <source>
        <dbReference type="EMBL" id="MDQ1122122.1"/>
    </source>
</evidence>
<feature type="transmembrane region" description="Helical" evidence="7">
    <location>
        <begin position="236"/>
        <end position="253"/>
    </location>
</feature>
<evidence type="ECO:0000313" key="11">
    <source>
        <dbReference type="Proteomes" id="UP001226691"/>
    </source>
</evidence>
<feature type="transmembrane region" description="Helical" evidence="7">
    <location>
        <begin position="327"/>
        <end position="346"/>
    </location>
</feature>
<evidence type="ECO:0000256" key="4">
    <source>
        <dbReference type="ARBA" id="ARBA00049534"/>
    </source>
</evidence>
<organism evidence="10 11">
    <name type="scientific">Microbacterium trichothecenolyticum</name>
    <name type="common">Aureobacterium trichothecenolyticum</name>
    <dbReference type="NCBI Taxonomy" id="69370"/>
    <lineage>
        <taxon>Bacteria</taxon>
        <taxon>Bacillati</taxon>
        <taxon>Actinomycetota</taxon>
        <taxon>Actinomycetes</taxon>
        <taxon>Micrococcales</taxon>
        <taxon>Microbacteriaceae</taxon>
        <taxon>Microbacterium</taxon>
    </lineage>
</organism>
<feature type="transmembrane region" description="Helical" evidence="7">
    <location>
        <begin position="176"/>
        <end position="196"/>
    </location>
</feature>
<reference evidence="10 11" key="1">
    <citation type="submission" date="2023-07" db="EMBL/GenBank/DDBJ databases">
        <title>Functional and genomic diversity of the sorghum phyllosphere microbiome.</title>
        <authorList>
            <person name="Shade A."/>
        </authorList>
    </citation>
    <scope>NUCLEOTIDE SEQUENCE [LARGE SCALE GENOMIC DNA]</scope>
    <source>
        <strain evidence="10 11">SORGH_AS_1207</strain>
    </source>
</reference>
<dbReference type="InterPro" id="IPR015868">
    <property type="entry name" value="Glutaminase"/>
</dbReference>
<feature type="transmembrane region" description="Helical" evidence="7">
    <location>
        <begin position="36"/>
        <end position="56"/>
    </location>
</feature>
<feature type="binding site" evidence="5">
    <location>
        <position position="831"/>
    </location>
    <ligand>
        <name>substrate</name>
    </ligand>
</feature>
<feature type="binding site" evidence="5">
    <location>
        <position position="932"/>
    </location>
    <ligand>
        <name>substrate</name>
    </ligand>
</feature>
<evidence type="ECO:0000256" key="3">
    <source>
        <dbReference type="ARBA" id="ARBA00022801"/>
    </source>
</evidence>
<comment type="caution">
    <text evidence="10">The sequence shown here is derived from an EMBL/GenBank/DDBJ whole genome shotgun (WGS) entry which is preliminary data.</text>
</comment>
<dbReference type="PANTHER" id="PTHR23028">
    <property type="entry name" value="ACETYLTRANSFERASE"/>
    <property type="match status" value="1"/>
</dbReference>
<accession>A0ABU0TR23</accession>
<dbReference type="Pfam" id="PF01757">
    <property type="entry name" value="Acyl_transf_3"/>
    <property type="match status" value="1"/>
</dbReference>
<dbReference type="EC" id="3.5.1.2" evidence="2 5"/>
<comment type="similarity">
    <text evidence="1 5">Belongs to the glutaminase family.</text>
</comment>
<feature type="transmembrane region" description="Helical" evidence="7">
    <location>
        <begin position="259"/>
        <end position="281"/>
    </location>
</feature>
<protein>
    <recommendedName>
        <fullName evidence="2 5">Glutaminase</fullName>
        <ecNumber evidence="2 5">3.5.1.2</ecNumber>
    </recommendedName>
</protein>